<protein>
    <submittedName>
        <fullName evidence="1">Uncharacterized protein</fullName>
    </submittedName>
</protein>
<accession>A0A1I7GKL4</accession>
<name>A0A1I7GKL4_9PROT</name>
<dbReference type="Proteomes" id="UP000182649">
    <property type="component" value="Unassembled WGS sequence"/>
</dbReference>
<dbReference type="AlphaFoldDB" id="A0A1I7GKL4"/>
<proteinExistence type="predicted"/>
<evidence type="ECO:0000313" key="2">
    <source>
        <dbReference type="Proteomes" id="UP000182649"/>
    </source>
</evidence>
<organism evidence="1 2">
    <name type="scientific">Nitrosospira multiformis</name>
    <dbReference type="NCBI Taxonomy" id="1231"/>
    <lineage>
        <taxon>Bacteria</taxon>
        <taxon>Pseudomonadati</taxon>
        <taxon>Pseudomonadota</taxon>
        <taxon>Betaproteobacteria</taxon>
        <taxon>Nitrosomonadales</taxon>
        <taxon>Nitrosomonadaceae</taxon>
        <taxon>Nitrosospira</taxon>
    </lineage>
</organism>
<sequence length="125" mass="13598">MLVCDAQRLTYPARAGTEKPLIAQPSPLTHDIQPGKWFDRANQYASSMSRGTADKIQAPVNAVRAVDVGMAGRAEHHLVTPGRTRKAVRGRIIMVISFCLYDPTANSVYKQGGAYEGARNVNGRS</sequence>
<gene>
    <name evidence="1" type="ORF">SAMN05216417_10541</name>
</gene>
<reference evidence="2" key="1">
    <citation type="submission" date="2016-10" db="EMBL/GenBank/DDBJ databases">
        <authorList>
            <person name="Varghese N."/>
            <person name="Submissions S."/>
        </authorList>
    </citation>
    <scope>NUCLEOTIDE SEQUENCE [LARGE SCALE GENOMIC DNA]</scope>
    <source>
        <strain evidence="2">Nl14</strain>
    </source>
</reference>
<evidence type="ECO:0000313" key="1">
    <source>
        <dbReference type="EMBL" id="SFU49007.1"/>
    </source>
</evidence>
<dbReference type="EMBL" id="FPBZ01000005">
    <property type="protein sequence ID" value="SFU49007.1"/>
    <property type="molecule type" value="Genomic_DNA"/>
</dbReference>